<dbReference type="PANTHER" id="PTHR44591">
    <property type="entry name" value="STRESS RESPONSE REGULATOR PROTEIN 1"/>
    <property type="match status" value="1"/>
</dbReference>
<name>A0A5B9P675_9BACT</name>
<feature type="modified residue" description="4-aspartylphosphate" evidence="2">
    <location>
        <position position="81"/>
    </location>
</feature>
<keyword evidence="5" id="KW-1185">Reference proteome</keyword>
<dbReference type="Gene3D" id="3.40.50.2300">
    <property type="match status" value="1"/>
</dbReference>
<dbReference type="GO" id="GO:0000160">
    <property type="term" value="P:phosphorelay signal transduction system"/>
    <property type="evidence" value="ECO:0007669"/>
    <property type="project" value="InterPro"/>
</dbReference>
<proteinExistence type="predicted"/>
<organism evidence="4 5">
    <name type="scientific">Mariniblastus fucicola</name>
    <dbReference type="NCBI Taxonomy" id="980251"/>
    <lineage>
        <taxon>Bacteria</taxon>
        <taxon>Pseudomonadati</taxon>
        <taxon>Planctomycetota</taxon>
        <taxon>Planctomycetia</taxon>
        <taxon>Pirellulales</taxon>
        <taxon>Pirellulaceae</taxon>
        <taxon>Mariniblastus</taxon>
    </lineage>
</organism>
<dbReference type="SUPFAM" id="SSF52172">
    <property type="entry name" value="CheY-like"/>
    <property type="match status" value="1"/>
</dbReference>
<dbReference type="InterPro" id="IPR050595">
    <property type="entry name" value="Bact_response_regulator"/>
</dbReference>
<dbReference type="EMBL" id="CP042912">
    <property type="protein sequence ID" value="QEG21774.1"/>
    <property type="molecule type" value="Genomic_DNA"/>
</dbReference>
<dbReference type="InterPro" id="IPR011006">
    <property type="entry name" value="CheY-like_superfamily"/>
</dbReference>
<feature type="domain" description="Response regulatory" evidence="3">
    <location>
        <begin position="31"/>
        <end position="148"/>
    </location>
</feature>
<evidence type="ECO:0000313" key="5">
    <source>
        <dbReference type="Proteomes" id="UP000322214"/>
    </source>
</evidence>
<accession>A0A5B9P675</accession>
<dbReference type="PANTHER" id="PTHR44591:SF3">
    <property type="entry name" value="RESPONSE REGULATORY DOMAIN-CONTAINING PROTEIN"/>
    <property type="match status" value="1"/>
</dbReference>
<dbReference type="SMART" id="SM00448">
    <property type="entry name" value="REC"/>
    <property type="match status" value="1"/>
</dbReference>
<sequence>MSKQQNSQPTDDSNEQDCSRLLTQEQKESAKIFLIDDEPIILEIFSVYLAEAGFSNIFAFSDSVEAIETLRFVTPSIILTDINMPEVSGKFLIKLIRTFEHLRTIPIVAVTSNTEEAEQEAIIRNGADSIVHKPVDAKKLTDAVLLTLEGSFRLKNQITEAEQREQHRMEQKKAALISFESNLRDLMR</sequence>
<evidence type="ECO:0000256" key="2">
    <source>
        <dbReference type="PROSITE-ProRule" id="PRU00169"/>
    </source>
</evidence>
<dbReference type="AlphaFoldDB" id="A0A5B9P675"/>
<dbReference type="KEGG" id="mff:MFFC18_16330"/>
<evidence type="ECO:0000313" key="4">
    <source>
        <dbReference type="EMBL" id="QEG21774.1"/>
    </source>
</evidence>
<dbReference type="PROSITE" id="PS50110">
    <property type="entry name" value="RESPONSE_REGULATORY"/>
    <property type="match status" value="1"/>
</dbReference>
<dbReference type="RefSeq" id="WP_075085454.1">
    <property type="nucleotide sequence ID" value="NZ_CP042912.1"/>
</dbReference>
<dbReference type="Proteomes" id="UP000322214">
    <property type="component" value="Chromosome"/>
</dbReference>
<evidence type="ECO:0000256" key="1">
    <source>
        <dbReference type="ARBA" id="ARBA00022553"/>
    </source>
</evidence>
<dbReference type="STRING" id="980251.GCA_001642875_03234"/>
<evidence type="ECO:0000259" key="3">
    <source>
        <dbReference type="PROSITE" id="PS50110"/>
    </source>
</evidence>
<keyword evidence="1 2" id="KW-0597">Phosphoprotein</keyword>
<protein>
    <submittedName>
        <fullName evidence="4">Polar-differentiation response regulator DivK</fullName>
    </submittedName>
</protein>
<gene>
    <name evidence="4" type="primary">divK</name>
    <name evidence="4" type="ORF">MFFC18_16330</name>
</gene>
<dbReference type="Pfam" id="PF00072">
    <property type="entry name" value="Response_reg"/>
    <property type="match status" value="1"/>
</dbReference>
<reference evidence="4 5" key="1">
    <citation type="submission" date="2019-08" db="EMBL/GenBank/DDBJ databases">
        <title>Deep-cultivation of Planctomycetes and their phenomic and genomic characterization uncovers novel biology.</title>
        <authorList>
            <person name="Wiegand S."/>
            <person name="Jogler M."/>
            <person name="Boedeker C."/>
            <person name="Pinto D."/>
            <person name="Vollmers J."/>
            <person name="Rivas-Marin E."/>
            <person name="Kohn T."/>
            <person name="Peeters S.H."/>
            <person name="Heuer A."/>
            <person name="Rast P."/>
            <person name="Oberbeckmann S."/>
            <person name="Bunk B."/>
            <person name="Jeske O."/>
            <person name="Meyerdierks A."/>
            <person name="Storesund J.E."/>
            <person name="Kallscheuer N."/>
            <person name="Luecker S."/>
            <person name="Lage O.M."/>
            <person name="Pohl T."/>
            <person name="Merkel B.J."/>
            <person name="Hornburger P."/>
            <person name="Mueller R.-W."/>
            <person name="Bruemmer F."/>
            <person name="Labrenz M."/>
            <person name="Spormann A.M."/>
            <person name="Op den Camp H."/>
            <person name="Overmann J."/>
            <person name="Amann R."/>
            <person name="Jetten M.S.M."/>
            <person name="Mascher T."/>
            <person name="Medema M.H."/>
            <person name="Devos D.P."/>
            <person name="Kaster A.-K."/>
            <person name="Ovreas L."/>
            <person name="Rohde M."/>
            <person name="Galperin M.Y."/>
            <person name="Jogler C."/>
        </authorList>
    </citation>
    <scope>NUCLEOTIDE SEQUENCE [LARGE SCALE GENOMIC DNA]</scope>
    <source>
        <strain evidence="4 5">FC18</strain>
    </source>
</reference>
<dbReference type="InterPro" id="IPR001789">
    <property type="entry name" value="Sig_transdc_resp-reg_receiver"/>
</dbReference>